<feature type="repeat" description="PPR" evidence="3">
    <location>
        <begin position="481"/>
        <end position="515"/>
    </location>
</feature>
<dbReference type="NCBIfam" id="TIGR00756">
    <property type="entry name" value="PPR"/>
    <property type="match status" value="7"/>
</dbReference>
<dbReference type="GO" id="GO:0009570">
    <property type="term" value="C:chloroplast stroma"/>
    <property type="evidence" value="ECO:0007669"/>
    <property type="project" value="TreeGrafter"/>
</dbReference>
<feature type="domain" description="Smr" evidence="5">
    <location>
        <begin position="626"/>
        <end position="709"/>
    </location>
</feature>
<evidence type="ECO:0000256" key="1">
    <source>
        <dbReference type="ARBA" id="ARBA00007626"/>
    </source>
</evidence>
<dbReference type="PANTHER" id="PTHR47447">
    <property type="entry name" value="OS03G0856100 PROTEIN"/>
    <property type="match status" value="1"/>
</dbReference>
<dbReference type="GO" id="GO:0042134">
    <property type="term" value="F:rRNA primary transcript binding"/>
    <property type="evidence" value="ECO:0007669"/>
    <property type="project" value="TreeGrafter"/>
</dbReference>
<feature type="repeat" description="PPR" evidence="3">
    <location>
        <begin position="446"/>
        <end position="480"/>
    </location>
</feature>
<keyword evidence="7" id="KW-1185">Reference proteome</keyword>
<evidence type="ECO:0000256" key="2">
    <source>
        <dbReference type="ARBA" id="ARBA00022737"/>
    </source>
</evidence>
<feature type="repeat" description="PPR" evidence="3">
    <location>
        <begin position="235"/>
        <end position="269"/>
    </location>
</feature>
<feature type="repeat" description="PPR" evidence="3">
    <location>
        <begin position="305"/>
        <end position="339"/>
    </location>
</feature>
<keyword evidence="2" id="KW-0677">Repeat</keyword>
<dbReference type="Gene3D" id="1.25.40.10">
    <property type="entry name" value="Tetratricopeptide repeat domain"/>
    <property type="match status" value="3"/>
</dbReference>
<feature type="compositionally biased region" description="Polar residues" evidence="4">
    <location>
        <begin position="69"/>
        <end position="88"/>
    </location>
</feature>
<protein>
    <submittedName>
        <fullName evidence="6">Pentatricopeptide repeat</fullName>
    </submittedName>
</protein>
<dbReference type="InterPro" id="IPR002625">
    <property type="entry name" value="Smr_dom"/>
</dbReference>
<feature type="repeat" description="PPR" evidence="3">
    <location>
        <begin position="375"/>
        <end position="409"/>
    </location>
</feature>
<proteinExistence type="inferred from homology"/>
<accession>A0AAN8ZHZ2</accession>
<dbReference type="Pfam" id="PF01535">
    <property type="entry name" value="PPR"/>
    <property type="match status" value="2"/>
</dbReference>
<evidence type="ECO:0000313" key="6">
    <source>
        <dbReference type="EMBL" id="KAK6935010.1"/>
    </source>
</evidence>
<evidence type="ECO:0000313" key="7">
    <source>
        <dbReference type="Proteomes" id="UP001370490"/>
    </source>
</evidence>
<evidence type="ECO:0000259" key="5">
    <source>
        <dbReference type="SMART" id="SM00463"/>
    </source>
</evidence>
<dbReference type="Proteomes" id="UP001370490">
    <property type="component" value="Unassembled WGS sequence"/>
</dbReference>
<feature type="region of interest" description="Disordered" evidence="4">
    <location>
        <begin position="15"/>
        <end position="125"/>
    </location>
</feature>
<dbReference type="InterPro" id="IPR011990">
    <property type="entry name" value="TPR-like_helical_dom_sf"/>
</dbReference>
<feature type="repeat" description="PPR" evidence="3">
    <location>
        <begin position="270"/>
        <end position="304"/>
    </location>
</feature>
<dbReference type="SUPFAM" id="SSF81901">
    <property type="entry name" value="HCP-like"/>
    <property type="match status" value="1"/>
</dbReference>
<dbReference type="PROSITE" id="PS51375">
    <property type="entry name" value="PPR"/>
    <property type="match status" value="8"/>
</dbReference>
<dbReference type="AlphaFoldDB" id="A0AAN8ZHZ2"/>
<feature type="repeat" description="PPR" evidence="3">
    <location>
        <begin position="340"/>
        <end position="374"/>
    </location>
</feature>
<feature type="compositionally biased region" description="Basic residues" evidence="4">
    <location>
        <begin position="52"/>
        <end position="64"/>
    </location>
</feature>
<gene>
    <name evidence="6" type="ORF">RJ641_035165</name>
</gene>
<dbReference type="Pfam" id="PF13812">
    <property type="entry name" value="PPR_3"/>
    <property type="match status" value="1"/>
</dbReference>
<dbReference type="SMART" id="SM00463">
    <property type="entry name" value="SMR"/>
    <property type="match status" value="1"/>
</dbReference>
<comment type="caution">
    <text evidence="6">The sequence shown here is derived from an EMBL/GenBank/DDBJ whole genome shotgun (WGS) entry which is preliminary data.</text>
</comment>
<dbReference type="EMBL" id="JBAMMX010000008">
    <property type="protein sequence ID" value="KAK6935010.1"/>
    <property type="molecule type" value="Genomic_DNA"/>
</dbReference>
<dbReference type="PANTHER" id="PTHR47447:SF3">
    <property type="entry name" value="OS03G0856100 PROTEIN"/>
    <property type="match status" value="1"/>
</dbReference>
<dbReference type="GO" id="GO:0045727">
    <property type="term" value="P:positive regulation of translation"/>
    <property type="evidence" value="ECO:0007669"/>
    <property type="project" value="TreeGrafter"/>
</dbReference>
<comment type="similarity">
    <text evidence="1">Belongs to the PPR family. P subfamily.</text>
</comment>
<reference evidence="6 7" key="1">
    <citation type="submission" date="2023-12" db="EMBL/GenBank/DDBJ databases">
        <title>A high-quality genome assembly for Dillenia turbinata (Dilleniales).</title>
        <authorList>
            <person name="Chanderbali A."/>
        </authorList>
    </citation>
    <scope>NUCLEOTIDE SEQUENCE [LARGE SCALE GENOMIC DNA]</scope>
    <source>
        <strain evidence="6">LSX21</strain>
        <tissue evidence="6">Leaf</tissue>
    </source>
</reference>
<organism evidence="6 7">
    <name type="scientific">Dillenia turbinata</name>
    <dbReference type="NCBI Taxonomy" id="194707"/>
    <lineage>
        <taxon>Eukaryota</taxon>
        <taxon>Viridiplantae</taxon>
        <taxon>Streptophyta</taxon>
        <taxon>Embryophyta</taxon>
        <taxon>Tracheophyta</taxon>
        <taxon>Spermatophyta</taxon>
        <taxon>Magnoliopsida</taxon>
        <taxon>eudicotyledons</taxon>
        <taxon>Gunneridae</taxon>
        <taxon>Pentapetalae</taxon>
        <taxon>Dilleniales</taxon>
        <taxon>Dilleniaceae</taxon>
        <taxon>Dillenia</taxon>
    </lineage>
</organism>
<evidence type="ECO:0000256" key="3">
    <source>
        <dbReference type="PROSITE-ProRule" id="PRU00708"/>
    </source>
</evidence>
<sequence>MASTLSTALLEVQLSSPNQSAEAKRPTFFTSPLRTHPTKRLLISCNSARSPPKPKPRPKSKASPKPHLENQNPSLSDQLKPLSSTILTRNPRPDQLNSLLPKPKSTWVNPTKPKPSVLSLQRHKRSSYSYNPQIRDLKNFAKKLNESDPDDENAILAVLEENPHPVTRDNALLILNSLKPWQKAYLFFNWVKTQKLFPMETIFYNVTMKSLRFGKKFDVIESLANEMISEDVKLDNITYSTIITCAKRCGLFGKAVEWFERMYKTGLMPDEVTYSAILDVYAKLGKVEEVLSLYERGRASGWTPDPVAFSVLGKMFGEAGDYDGIRYVLQEMKSIGVKPNLVVYNTLLEAMGKAGKPGLARSLFDEMVESGLTPDAKTLTALIKVYGKARWSKDAMELWERMRSNNWQMDFILYNTLLSMCADLGLEEEAERLFEHMKQLENSKLDSWSYTAMLNIYGSGGKVDKAMELFEEMLRLGVEFNVMGSTCLIQCLGRARRIDDLVRVFDVSIEKGIRPDDRFCGCLLSVVSYCADSEDAIEVLGCLEQSNPRLVSFIRLLEEEETSFETIKEEFKAILNEASVEVRRPFCNCLIDICRNRNSNERAHELLYLGTLYGLYPGLHNKTSAEWSLDVRSLSVGAAYTAFEEWMGTLSKGIQREEALPELFSAYTGAGTHKFAQGLANSLAAHVETLAAPFKQSEEKPGCFVATREDLVFWLQAIQSPAVSGAQKSGVHF</sequence>
<dbReference type="GO" id="GO:0003729">
    <property type="term" value="F:mRNA binding"/>
    <property type="evidence" value="ECO:0007669"/>
    <property type="project" value="TreeGrafter"/>
</dbReference>
<dbReference type="InterPro" id="IPR002885">
    <property type="entry name" value="PPR_rpt"/>
</dbReference>
<name>A0AAN8ZHZ2_9MAGN</name>
<dbReference type="Pfam" id="PF13041">
    <property type="entry name" value="PPR_2"/>
    <property type="match status" value="1"/>
</dbReference>
<evidence type="ECO:0000256" key="4">
    <source>
        <dbReference type="SAM" id="MobiDB-lite"/>
    </source>
</evidence>
<feature type="repeat" description="PPR" evidence="3">
    <location>
        <begin position="410"/>
        <end position="444"/>
    </location>
</feature>